<comment type="similarity">
    <text evidence="1">Belongs to the peptidase A24 family.</text>
</comment>
<keyword evidence="5" id="KW-1185">Reference proteome</keyword>
<protein>
    <submittedName>
        <fullName evidence="4">Type IV leader peptidase family protein</fullName>
    </submittedName>
</protein>
<gene>
    <name evidence="4" type="ORF">SK3146_00775</name>
</gene>
<evidence type="ECO:0000256" key="1">
    <source>
        <dbReference type="ARBA" id="ARBA00005801"/>
    </source>
</evidence>
<dbReference type="RefSeq" id="WP_249863847.1">
    <property type="nucleotide sequence ID" value="NZ_CP027059.1"/>
</dbReference>
<dbReference type="Proteomes" id="UP001057134">
    <property type="component" value="Chromosome"/>
</dbReference>
<dbReference type="Gene3D" id="1.20.120.1220">
    <property type="match status" value="1"/>
</dbReference>
<feature type="domain" description="Prepilin type IV endopeptidase peptidase" evidence="3">
    <location>
        <begin position="7"/>
        <end position="111"/>
    </location>
</feature>
<dbReference type="EMBL" id="CP027059">
    <property type="protein sequence ID" value="UQZ81619.1"/>
    <property type="molecule type" value="Genomic_DNA"/>
</dbReference>
<dbReference type="PANTHER" id="PTHR30487:SF0">
    <property type="entry name" value="PREPILIN LEADER PEPTIDASE_N-METHYLTRANSFERASE-RELATED"/>
    <property type="match status" value="1"/>
</dbReference>
<evidence type="ECO:0000256" key="2">
    <source>
        <dbReference type="SAM" id="Phobius"/>
    </source>
</evidence>
<dbReference type="Pfam" id="PF01478">
    <property type="entry name" value="Peptidase_A24"/>
    <property type="match status" value="1"/>
</dbReference>
<organism evidence="4 5">
    <name type="scientific">Paenibacillus konkukensis</name>
    <dbReference type="NCBI Taxonomy" id="2020716"/>
    <lineage>
        <taxon>Bacteria</taxon>
        <taxon>Bacillati</taxon>
        <taxon>Bacillota</taxon>
        <taxon>Bacilli</taxon>
        <taxon>Bacillales</taxon>
        <taxon>Paenibacillaceae</taxon>
        <taxon>Paenibacillus</taxon>
    </lineage>
</organism>
<sequence length="170" mass="18785">MITTIAAGCLLIAAFITDVRKRKIPNALTASGWLAGMAIHAAMSGTAGVRYALIGTAVGFAPMLVLYLIRAVGAGDVKLFGAIGALTGGELVLQSMMYSLLYAALVGCVILLWRRQWKNTWSRIFMLLFGTFLWKDRKQWKPYVRSSHHLRFPFMWAVLPAAVTAYIQFI</sequence>
<evidence type="ECO:0000259" key="3">
    <source>
        <dbReference type="Pfam" id="PF01478"/>
    </source>
</evidence>
<evidence type="ECO:0000313" key="4">
    <source>
        <dbReference type="EMBL" id="UQZ81619.1"/>
    </source>
</evidence>
<reference evidence="4" key="1">
    <citation type="submission" date="2018-02" db="EMBL/GenBank/DDBJ databases">
        <authorList>
            <person name="Kim S.-K."/>
            <person name="Jung H.-I."/>
            <person name="Lee S.-W."/>
        </authorList>
    </citation>
    <scope>NUCLEOTIDE SEQUENCE</scope>
    <source>
        <strain evidence="4">SK3146</strain>
    </source>
</reference>
<feature type="transmembrane region" description="Helical" evidence="2">
    <location>
        <begin position="150"/>
        <end position="169"/>
    </location>
</feature>
<dbReference type="InterPro" id="IPR000045">
    <property type="entry name" value="Prepilin_IV_endopep_pep"/>
</dbReference>
<evidence type="ECO:0000313" key="5">
    <source>
        <dbReference type="Proteomes" id="UP001057134"/>
    </source>
</evidence>
<keyword evidence="2" id="KW-1133">Transmembrane helix</keyword>
<reference evidence="4" key="2">
    <citation type="journal article" date="2021" name="J Anim Sci Technol">
        <title>Complete genome sequence of Paenibacillus konkukensis sp. nov. SK3146 as a potential probiotic strain.</title>
        <authorList>
            <person name="Jung H.I."/>
            <person name="Park S."/>
            <person name="Niu K.M."/>
            <person name="Lee S.W."/>
            <person name="Kothari D."/>
            <person name="Yi K.J."/>
            <person name="Kim S.K."/>
        </authorList>
    </citation>
    <scope>NUCLEOTIDE SEQUENCE</scope>
    <source>
        <strain evidence="4">SK3146</strain>
    </source>
</reference>
<accession>A0ABY4RJ21</accession>
<feature type="transmembrane region" description="Helical" evidence="2">
    <location>
        <begin position="92"/>
        <end position="113"/>
    </location>
</feature>
<dbReference type="InterPro" id="IPR050882">
    <property type="entry name" value="Prepilin_peptidase/N-MTase"/>
</dbReference>
<keyword evidence="2" id="KW-0812">Transmembrane</keyword>
<name>A0ABY4RJ21_9BACL</name>
<proteinExistence type="inferred from homology"/>
<keyword evidence="2" id="KW-0472">Membrane</keyword>
<dbReference type="PANTHER" id="PTHR30487">
    <property type="entry name" value="TYPE 4 PREPILIN-LIKE PROTEINS LEADER PEPTIDE-PROCESSING ENZYME"/>
    <property type="match status" value="1"/>
</dbReference>